<dbReference type="InterPro" id="IPR024038">
    <property type="entry name" value="MYXO-CTERM"/>
</dbReference>
<feature type="chain" id="PRO_5011627719" evidence="7">
    <location>
        <begin position="26"/>
        <end position="83"/>
    </location>
</feature>
<feature type="domain" description="Gram-positive cocci surface proteins LPxTG" evidence="8">
    <location>
        <begin position="50"/>
        <end position="83"/>
    </location>
</feature>
<evidence type="ECO:0000256" key="4">
    <source>
        <dbReference type="ARBA" id="ARBA00022729"/>
    </source>
</evidence>
<dbReference type="AlphaFoldDB" id="A0A1H4C1J2"/>
<dbReference type="NCBIfam" id="NF041742">
    <property type="entry name" value="WGxxGxxG_fam"/>
    <property type="match status" value="1"/>
</dbReference>
<keyword evidence="5" id="KW-0572">Peptidoglycan-anchor</keyword>
<dbReference type="InterPro" id="IPR019931">
    <property type="entry name" value="LPXTG_anchor"/>
</dbReference>
<dbReference type="NCBIfam" id="TIGR01167">
    <property type="entry name" value="LPXTG_anchor"/>
    <property type="match status" value="1"/>
</dbReference>
<keyword evidence="6" id="KW-1133">Transmembrane helix</keyword>
<evidence type="ECO:0000256" key="3">
    <source>
        <dbReference type="ARBA" id="ARBA00022525"/>
    </source>
</evidence>
<evidence type="ECO:0000256" key="2">
    <source>
        <dbReference type="ARBA" id="ARBA00022512"/>
    </source>
</evidence>
<organism evidence="9 10">
    <name type="scientific">Thalassobacillus cyri</name>
    <dbReference type="NCBI Taxonomy" id="571932"/>
    <lineage>
        <taxon>Bacteria</taxon>
        <taxon>Bacillati</taxon>
        <taxon>Bacillota</taxon>
        <taxon>Bacilli</taxon>
        <taxon>Bacillales</taxon>
        <taxon>Bacillaceae</taxon>
        <taxon>Thalassobacillus</taxon>
    </lineage>
</organism>
<evidence type="ECO:0000313" key="10">
    <source>
        <dbReference type="Proteomes" id="UP000198584"/>
    </source>
</evidence>
<feature type="transmembrane region" description="Helical" evidence="6">
    <location>
        <begin position="59"/>
        <end position="75"/>
    </location>
</feature>
<dbReference type="EMBL" id="FNQR01000005">
    <property type="protein sequence ID" value="SEA54248.1"/>
    <property type="molecule type" value="Genomic_DNA"/>
</dbReference>
<reference evidence="9 10" key="1">
    <citation type="submission" date="2016-10" db="EMBL/GenBank/DDBJ databases">
        <authorList>
            <person name="de Groot N.N."/>
        </authorList>
    </citation>
    <scope>NUCLEOTIDE SEQUENCE [LARGE SCALE GENOMIC DNA]</scope>
    <source>
        <strain evidence="9 10">CCM7597</strain>
    </source>
</reference>
<protein>
    <submittedName>
        <fullName evidence="9">LPXTG-motif cell wall anchor domain-containing protein/MYXO-CTERM domain-containing protein</fullName>
    </submittedName>
</protein>
<feature type="signal peptide" evidence="7">
    <location>
        <begin position="1"/>
        <end position="25"/>
    </location>
</feature>
<dbReference type="NCBIfam" id="TIGR03901">
    <property type="entry name" value="MYXO-CTERM"/>
    <property type="match status" value="1"/>
</dbReference>
<keyword evidence="10" id="KW-1185">Reference proteome</keyword>
<evidence type="ECO:0000313" key="9">
    <source>
        <dbReference type="EMBL" id="SEA54248.1"/>
    </source>
</evidence>
<keyword evidence="4 7" id="KW-0732">Signal</keyword>
<evidence type="ECO:0000256" key="1">
    <source>
        <dbReference type="ARBA" id="ARBA00004168"/>
    </source>
</evidence>
<dbReference type="PROSITE" id="PS50847">
    <property type="entry name" value="GRAM_POS_ANCHORING"/>
    <property type="match status" value="1"/>
</dbReference>
<dbReference type="NCBIfam" id="NF038039">
    <property type="entry name" value="WGxxGxxG-CTERM"/>
    <property type="match status" value="1"/>
</dbReference>
<evidence type="ECO:0000256" key="6">
    <source>
        <dbReference type="SAM" id="Phobius"/>
    </source>
</evidence>
<keyword evidence="6" id="KW-0472">Membrane</keyword>
<sequence length="83" mass="9155">MLKKVAYLLCTLSLTATVFTSPVFAEQTNNNNDNGVATDMNNNFNDTQNMAQTADDNDTNWSWIGLLGLAGLLGLRRRETNQS</sequence>
<evidence type="ECO:0000256" key="5">
    <source>
        <dbReference type="ARBA" id="ARBA00023088"/>
    </source>
</evidence>
<name>A0A1H4C1J2_9BACI</name>
<keyword evidence="3" id="KW-0964">Secreted</keyword>
<evidence type="ECO:0000256" key="7">
    <source>
        <dbReference type="SAM" id="SignalP"/>
    </source>
</evidence>
<comment type="subcellular location">
    <subcellularLocation>
        <location evidence="1">Secreted</location>
        <location evidence="1">Cell wall</location>
        <topology evidence="1">Peptidoglycan-anchor</topology>
    </subcellularLocation>
</comment>
<dbReference type="RefSeq" id="WP_093044430.1">
    <property type="nucleotide sequence ID" value="NZ_FNQR01000005.1"/>
</dbReference>
<dbReference type="Proteomes" id="UP000198584">
    <property type="component" value="Unassembled WGS sequence"/>
</dbReference>
<gene>
    <name evidence="9" type="ORF">SAMN05421743_105230</name>
</gene>
<keyword evidence="6" id="KW-0812">Transmembrane</keyword>
<accession>A0A1H4C1J2</accession>
<proteinExistence type="predicted"/>
<evidence type="ECO:0000259" key="8">
    <source>
        <dbReference type="PROSITE" id="PS50847"/>
    </source>
</evidence>
<keyword evidence="2" id="KW-0134">Cell wall</keyword>